<evidence type="ECO:0000256" key="2">
    <source>
        <dbReference type="ARBA" id="ARBA00023098"/>
    </source>
</evidence>
<dbReference type="STRING" id="1841481.ENSSLDP00000023477"/>
<dbReference type="InterPro" id="IPR002347">
    <property type="entry name" value="SDR_fam"/>
</dbReference>
<organism evidence="3 4">
    <name type="scientific">Seriola lalandi dorsalis</name>
    <dbReference type="NCBI Taxonomy" id="1841481"/>
    <lineage>
        <taxon>Eukaryota</taxon>
        <taxon>Metazoa</taxon>
        <taxon>Chordata</taxon>
        <taxon>Craniata</taxon>
        <taxon>Vertebrata</taxon>
        <taxon>Euteleostomi</taxon>
        <taxon>Actinopterygii</taxon>
        <taxon>Neopterygii</taxon>
        <taxon>Teleostei</taxon>
        <taxon>Neoteleostei</taxon>
        <taxon>Acanthomorphata</taxon>
        <taxon>Carangaria</taxon>
        <taxon>Carangiformes</taxon>
        <taxon>Carangidae</taxon>
        <taxon>Seriola</taxon>
    </lineage>
</organism>
<dbReference type="PANTHER" id="PTHR43313:SF2">
    <property type="entry name" value="11-BETA-HYDROXYSTEROID DEHYDROGENASE TYPE 2"/>
    <property type="match status" value="1"/>
</dbReference>
<name>A0A3B4Y2F8_SERLL</name>
<comment type="similarity">
    <text evidence="1">Belongs to the short-chain dehydrogenases/reductases (SDR) family.</text>
</comment>
<evidence type="ECO:0000313" key="4">
    <source>
        <dbReference type="Proteomes" id="UP000261360"/>
    </source>
</evidence>
<dbReference type="Proteomes" id="UP000261360">
    <property type="component" value="Unplaced"/>
</dbReference>
<evidence type="ECO:0000313" key="3">
    <source>
        <dbReference type="Ensembl" id="ENSSLDP00000023477.1"/>
    </source>
</evidence>
<dbReference type="GO" id="GO:0008211">
    <property type="term" value="P:glucocorticoid metabolic process"/>
    <property type="evidence" value="ECO:0007669"/>
    <property type="project" value="TreeGrafter"/>
</dbReference>
<evidence type="ECO:0000256" key="1">
    <source>
        <dbReference type="ARBA" id="ARBA00006484"/>
    </source>
</evidence>
<dbReference type="PANTHER" id="PTHR43313">
    <property type="entry name" value="SHORT-CHAIN DEHYDROGENASE/REDUCTASE FAMILY 9C"/>
    <property type="match status" value="1"/>
</dbReference>
<dbReference type="GO" id="GO:0070523">
    <property type="term" value="F:11-beta-hydroxysteroid dehydrogenase (NAD+) activity"/>
    <property type="evidence" value="ECO:0007669"/>
    <property type="project" value="TreeGrafter"/>
</dbReference>
<reference evidence="3" key="1">
    <citation type="submission" date="2025-08" db="UniProtKB">
        <authorList>
            <consortium name="Ensembl"/>
        </authorList>
    </citation>
    <scope>IDENTIFICATION</scope>
</reference>
<protein>
    <submittedName>
        <fullName evidence="3">Uncharacterized protein</fullName>
    </submittedName>
</protein>
<dbReference type="SUPFAM" id="SSF51735">
    <property type="entry name" value="NAD(P)-binding Rossmann-fold domains"/>
    <property type="match status" value="1"/>
</dbReference>
<dbReference type="Ensembl" id="ENSSLDT00000024232.1">
    <property type="protein sequence ID" value="ENSSLDP00000023477.1"/>
    <property type="gene ID" value="ENSSLDG00000018327.1"/>
</dbReference>
<dbReference type="GeneTree" id="ENSGT00940000159716"/>
<sequence length="104" mass="11194">MWLYFSEWSNTSVCVSAGCDSGFGKAAAKRLDALGLEVFATVLDLSGDGAKELQRTCSPRLTLLQVDITQPQQVQQALLDTKAKLGLRGEDRPPCSKSDGCELS</sequence>
<dbReference type="Pfam" id="PF00106">
    <property type="entry name" value="adh_short"/>
    <property type="match status" value="1"/>
</dbReference>
<dbReference type="InterPro" id="IPR036291">
    <property type="entry name" value="NAD(P)-bd_dom_sf"/>
</dbReference>
<proteinExistence type="inferred from homology"/>
<dbReference type="Gene3D" id="3.40.50.720">
    <property type="entry name" value="NAD(P)-binding Rossmann-like Domain"/>
    <property type="match status" value="1"/>
</dbReference>
<keyword evidence="2" id="KW-0443">Lipid metabolism</keyword>
<keyword evidence="4" id="KW-1185">Reference proteome</keyword>
<accession>A0A3B4Y2F8</accession>
<dbReference type="AlphaFoldDB" id="A0A3B4Y2F8"/>
<reference evidence="3" key="2">
    <citation type="submission" date="2025-09" db="UniProtKB">
        <authorList>
            <consortium name="Ensembl"/>
        </authorList>
    </citation>
    <scope>IDENTIFICATION</scope>
</reference>